<organism evidence="2 3">
    <name type="scientific">Popillia japonica</name>
    <name type="common">Japanese beetle</name>
    <dbReference type="NCBI Taxonomy" id="7064"/>
    <lineage>
        <taxon>Eukaryota</taxon>
        <taxon>Metazoa</taxon>
        <taxon>Ecdysozoa</taxon>
        <taxon>Arthropoda</taxon>
        <taxon>Hexapoda</taxon>
        <taxon>Insecta</taxon>
        <taxon>Pterygota</taxon>
        <taxon>Neoptera</taxon>
        <taxon>Endopterygota</taxon>
        <taxon>Coleoptera</taxon>
        <taxon>Polyphaga</taxon>
        <taxon>Scarabaeiformia</taxon>
        <taxon>Scarabaeidae</taxon>
        <taxon>Rutelinae</taxon>
        <taxon>Popillia</taxon>
    </lineage>
</organism>
<dbReference type="Pfam" id="PF10545">
    <property type="entry name" value="MADF_DNA_bdg"/>
    <property type="match status" value="1"/>
</dbReference>
<protein>
    <submittedName>
        <fullName evidence="2">Alcohol dehydrogenase transcription factor Myb/SANT-like</fullName>
    </submittedName>
</protein>
<gene>
    <name evidence="2" type="ORF">QE152_g23330</name>
</gene>
<evidence type="ECO:0000313" key="2">
    <source>
        <dbReference type="EMBL" id="KAK9718251.1"/>
    </source>
</evidence>
<evidence type="ECO:0000313" key="3">
    <source>
        <dbReference type="Proteomes" id="UP001458880"/>
    </source>
</evidence>
<dbReference type="EMBL" id="JASPKY010000230">
    <property type="protein sequence ID" value="KAK9718251.1"/>
    <property type="molecule type" value="Genomic_DNA"/>
</dbReference>
<evidence type="ECO:0000259" key="1">
    <source>
        <dbReference type="Pfam" id="PF10545"/>
    </source>
</evidence>
<dbReference type="Proteomes" id="UP001458880">
    <property type="component" value="Unassembled WGS sequence"/>
</dbReference>
<proteinExistence type="predicted"/>
<accession>A0AAW1KIX3</accession>
<comment type="caution">
    <text evidence="2">The sequence shown here is derived from an EMBL/GenBank/DDBJ whole genome shotgun (WGS) entry which is preliminary data.</text>
</comment>
<sequence>MEKNICKIDYNVEGDKNKDQCSFPSAIKKYGLLFVELISTMVLMICCRLKANSGSHVENRCRRIPYNSVAVISEDCLSTWRKLRDRYTRTKRVLPSGSEGGRKPWDKEQYMRFLDKMLVSRKTISNAGTQNIENNNITSPTVENATTEENTLSAIHFMYISNMNIYVLFNTMFS</sequence>
<dbReference type="AlphaFoldDB" id="A0AAW1KIX3"/>
<dbReference type="InterPro" id="IPR006578">
    <property type="entry name" value="MADF-dom"/>
</dbReference>
<reference evidence="2 3" key="1">
    <citation type="journal article" date="2024" name="BMC Genomics">
        <title>De novo assembly and annotation of Popillia japonica's genome with initial clues to its potential as an invasive pest.</title>
        <authorList>
            <person name="Cucini C."/>
            <person name="Boschi S."/>
            <person name="Funari R."/>
            <person name="Cardaioli E."/>
            <person name="Iannotti N."/>
            <person name="Marturano G."/>
            <person name="Paoli F."/>
            <person name="Bruttini M."/>
            <person name="Carapelli A."/>
            <person name="Frati F."/>
            <person name="Nardi F."/>
        </authorList>
    </citation>
    <scope>NUCLEOTIDE SEQUENCE [LARGE SCALE GENOMIC DNA]</scope>
    <source>
        <strain evidence="2">DMR45628</strain>
    </source>
</reference>
<name>A0AAW1KIX3_POPJA</name>
<keyword evidence="3" id="KW-1185">Reference proteome</keyword>
<feature type="domain" description="MADF" evidence="1">
    <location>
        <begin position="73"/>
        <end position="114"/>
    </location>
</feature>